<dbReference type="EMBL" id="GCJM01000052">
    <property type="protein sequence ID" value="JAG92826.1"/>
    <property type="molecule type" value="Transcribed_RNA"/>
</dbReference>
<feature type="compositionally biased region" description="Polar residues" evidence="1">
    <location>
        <begin position="34"/>
        <end position="43"/>
    </location>
</feature>
<name>A0A0C9RYJ8_CONTD</name>
<keyword evidence="2" id="KW-0732">Signal</keyword>
<evidence type="ECO:0000256" key="1">
    <source>
        <dbReference type="SAM" id="MobiDB-lite"/>
    </source>
</evidence>
<organism evidence="3">
    <name type="scientific">Conus tribblei</name>
    <name type="common">Tribble's cone</name>
    <name type="synonym">Splinoconus tribblei</name>
    <dbReference type="NCBI Taxonomy" id="101761"/>
    <lineage>
        <taxon>Eukaryota</taxon>
        <taxon>Metazoa</taxon>
        <taxon>Spiralia</taxon>
        <taxon>Lophotrochozoa</taxon>
        <taxon>Mollusca</taxon>
        <taxon>Gastropoda</taxon>
        <taxon>Caenogastropoda</taxon>
        <taxon>Neogastropoda</taxon>
        <taxon>Conoidea</taxon>
        <taxon>Conidae</taxon>
        <taxon>Conus</taxon>
        <taxon>Splinoconus</taxon>
    </lineage>
</organism>
<dbReference type="AlphaFoldDB" id="A0A0C9RYJ8"/>
<sequence>MKTSGRLLFLCLAVGLLLESQAHPIADAGDASRNVGSDETSAKLSDILERGQDSSAAKGQRKARANNDPKITPTMTYLFHPNGSLSSGRCVLTLGPGQQTGP</sequence>
<feature type="region of interest" description="Disordered" evidence="1">
    <location>
        <begin position="27"/>
        <end position="102"/>
    </location>
</feature>
<evidence type="ECO:0000313" key="3">
    <source>
        <dbReference type="EMBL" id="JAG92826.1"/>
    </source>
</evidence>
<accession>A0A0C9RYJ8</accession>
<evidence type="ECO:0000256" key="2">
    <source>
        <dbReference type="SAM" id="SignalP"/>
    </source>
</evidence>
<feature type="chain" id="PRO_5002212640" evidence="2">
    <location>
        <begin position="23"/>
        <end position="102"/>
    </location>
</feature>
<proteinExistence type="predicted"/>
<feature type="signal peptide" evidence="2">
    <location>
        <begin position="1"/>
        <end position="22"/>
    </location>
</feature>
<protein>
    <submittedName>
        <fullName evidence="3">Ctr_160_N conopeptide</fullName>
    </submittedName>
</protein>
<reference evidence="3" key="1">
    <citation type="journal article" date="2015" name="Mar. Biotechnol.">
        <title>High conopeptide diversity in Conus tribblei revealed through analysis of venom duct transcriptome using two high-throughput sequencing platforms.</title>
        <authorList>
            <person name="Barghi N."/>
            <person name="Concepcion G.P."/>
            <person name="Olivera B.M."/>
            <person name="Lluisma A.O."/>
        </authorList>
    </citation>
    <scope>NUCLEOTIDE SEQUENCE</scope>
    <source>
        <tissue evidence="3">Venom duct</tissue>
    </source>
</reference>